<feature type="compositionally biased region" description="Polar residues" evidence="2">
    <location>
        <begin position="60"/>
        <end position="69"/>
    </location>
</feature>
<evidence type="ECO:0000259" key="3">
    <source>
        <dbReference type="PROSITE" id="PS51031"/>
    </source>
</evidence>
<dbReference type="PANTHER" id="PTHR12243:SF67">
    <property type="entry name" value="COREPRESSOR OF PANGOLIN, ISOFORM A-RELATED"/>
    <property type="match status" value="1"/>
</dbReference>
<feature type="region of interest" description="Disordered" evidence="2">
    <location>
        <begin position="47"/>
        <end position="125"/>
    </location>
</feature>
<gene>
    <name evidence="4" type="ORF">D5F01_LYC20663</name>
</gene>
<dbReference type="AlphaFoldDB" id="A0A6G0HRF9"/>
<keyword evidence="5" id="KW-1185">Reference proteome</keyword>
<proteinExistence type="predicted"/>
<dbReference type="InterPro" id="IPR004210">
    <property type="entry name" value="BESS_motif"/>
</dbReference>
<keyword evidence="1" id="KW-0539">Nucleus</keyword>
<evidence type="ECO:0000256" key="1">
    <source>
        <dbReference type="PROSITE-ProRule" id="PRU00371"/>
    </source>
</evidence>
<dbReference type="Proteomes" id="UP000424527">
    <property type="component" value="Unassembled WGS sequence"/>
</dbReference>
<sequence length="278" mass="31032">MLRDSFVKYRKKSLPSGSAGGSQKEWKYTEIMSFLLPFIQPRSSKSNLSQLHYAEERPGTPQSLSGSEGRSSTPQQQPPTSPAPSTSAPAPSTSRSRSPRDRPSRAAVAAQARESRRGRRTDTDIGERLMSLLEQPVPKPPMPDGELDEAYHFALSTVPMLLRLNMDTRQQAKLEIMTLLINHERRQTSQRHLHPPALAQTSHPPQVQQPQGPMPHPTPGHSSHFHPIHPAPPPQSESFRAMLHPDWEDPNCYSQSLLRFYGSSVVRALPGHFRADEG</sequence>
<organism evidence="4 5">
    <name type="scientific">Larimichthys crocea</name>
    <name type="common">Large yellow croaker</name>
    <name type="synonym">Pseudosciaena crocea</name>
    <dbReference type="NCBI Taxonomy" id="215358"/>
    <lineage>
        <taxon>Eukaryota</taxon>
        <taxon>Metazoa</taxon>
        <taxon>Chordata</taxon>
        <taxon>Craniata</taxon>
        <taxon>Vertebrata</taxon>
        <taxon>Euteleostomi</taxon>
        <taxon>Actinopterygii</taxon>
        <taxon>Neopterygii</taxon>
        <taxon>Teleostei</taxon>
        <taxon>Neoteleostei</taxon>
        <taxon>Acanthomorphata</taxon>
        <taxon>Eupercaria</taxon>
        <taxon>Sciaenidae</taxon>
        <taxon>Larimichthys</taxon>
    </lineage>
</organism>
<feature type="region of interest" description="Disordered" evidence="2">
    <location>
        <begin position="1"/>
        <end position="25"/>
    </location>
</feature>
<evidence type="ECO:0000313" key="4">
    <source>
        <dbReference type="EMBL" id="KAE8281667.1"/>
    </source>
</evidence>
<dbReference type="GO" id="GO:0005634">
    <property type="term" value="C:nucleus"/>
    <property type="evidence" value="ECO:0007669"/>
    <property type="project" value="UniProtKB-SubCell"/>
</dbReference>
<evidence type="ECO:0000313" key="5">
    <source>
        <dbReference type="Proteomes" id="UP000424527"/>
    </source>
</evidence>
<comment type="subcellular location">
    <subcellularLocation>
        <location evidence="1">Nucleus</location>
    </subcellularLocation>
</comment>
<feature type="domain" description="BESS" evidence="3">
    <location>
        <begin position="147"/>
        <end position="186"/>
    </location>
</feature>
<feature type="region of interest" description="Disordered" evidence="2">
    <location>
        <begin position="186"/>
        <end position="241"/>
    </location>
</feature>
<dbReference type="PANTHER" id="PTHR12243">
    <property type="entry name" value="MADF DOMAIN TRANSCRIPTION FACTOR"/>
    <property type="match status" value="1"/>
</dbReference>
<name>A0A6G0HRF9_LARCR</name>
<feature type="compositionally biased region" description="Low complexity" evidence="2">
    <location>
        <begin position="83"/>
        <end position="96"/>
    </location>
</feature>
<evidence type="ECO:0000256" key="2">
    <source>
        <dbReference type="SAM" id="MobiDB-lite"/>
    </source>
</evidence>
<dbReference type="PROSITE" id="PS51031">
    <property type="entry name" value="BESS"/>
    <property type="match status" value="1"/>
</dbReference>
<comment type="caution">
    <text evidence="4">The sequence shown here is derived from an EMBL/GenBank/DDBJ whole genome shotgun (WGS) entry which is preliminary data.</text>
</comment>
<dbReference type="InterPro" id="IPR039353">
    <property type="entry name" value="TF_Adf1"/>
</dbReference>
<dbReference type="GO" id="GO:0003677">
    <property type="term" value="F:DNA binding"/>
    <property type="evidence" value="ECO:0007669"/>
    <property type="project" value="InterPro"/>
</dbReference>
<accession>A0A6G0HRF9</accession>
<reference evidence="4 5" key="1">
    <citation type="submission" date="2019-07" db="EMBL/GenBank/DDBJ databases">
        <title>Chromosome genome assembly for large yellow croaker.</title>
        <authorList>
            <person name="Xiao S."/>
        </authorList>
    </citation>
    <scope>NUCLEOTIDE SEQUENCE [LARGE SCALE GENOMIC DNA]</scope>
    <source>
        <strain evidence="4">JMULYC20181020</strain>
        <tissue evidence="4">Muscle</tissue>
    </source>
</reference>
<dbReference type="EMBL" id="REGW02000020">
    <property type="protein sequence ID" value="KAE8281667.1"/>
    <property type="molecule type" value="Genomic_DNA"/>
</dbReference>
<protein>
    <recommendedName>
        <fullName evidence="3">BESS domain-containing protein</fullName>
    </recommendedName>
</protein>